<protein>
    <submittedName>
        <fullName evidence="2">Uncharacterized protein</fullName>
    </submittedName>
</protein>
<dbReference type="EMBL" id="LIRB01000080">
    <property type="protein sequence ID" value="KWX81047.1"/>
    <property type="molecule type" value="Genomic_DNA"/>
</dbReference>
<feature type="region of interest" description="Disordered" evidence="1">
    <location>
        <begin position="1"/>
        <end position="25"/>
    </location>
</feature>
<reference evidence="2 3" key="1">
    <citation type="submission" date="2015-08" db="EMBL/GenBank/DDBJ databases">
        <title>Genomes of Paenibacillus riograndensis.</title>
        <authorList>
            <person name="Sant'Anna F.H."/>
            <person name="Souza R."/>
            <person name="Ambrosini A."/>
            <person name="Bach E."/>
            <person name="Fernandes G."/>
            <person name="Balsanelli E."/>
            <person name="Baura V.A."/>
            <person name="Pedrosa F.O."/>
            <person name="Souza E.M."/>
            <person name="Passaglia L."/>
        </authorList>
    </citation>
    <scope>NUCLEOTIDE SEQUENCE [LARGE SCALE GENOMIC DNA]</scope>
    <source>
        <strain evidence="2 3">CAS34</strain>
    </source>
</reference>
<evidence type="ECO:0000256" key="1">
    <source>
        <dbReference type="SAM" id="MobiDB-lite"/>
    </source>
</evidence>
<sequence length="64" mass="7061">MRTTISGSAVQDAYLPGNPAGNRDGWEPQYMKRQLELYLTNDITMSIPQSLMATGAAGQNWKQS</sequence>
<dbReference type="RefSeq" id="WP_060819069.1">
    <property type="nucleotide sequence ID" value="NZ_LIRB01000080.1"/>
</dbReference>
<comment type="caution">
    <text evidence="2">The sequence shown here is derived from an EMBL/GenBank/DDBJ whole genome shotgun (WGS) entry which is preliminary data.</text>
</comment>
<keyword evidence="3" id="KW-1185">Reference proteome</keyword>
<dbReference type="PATRIC" id="fig|483937.3.peg.6345"/>
<name>A0A132UBF7_9BACL</name>
<proteinExistence type="predicted"/>
<dbReference type="Proteomes" id="UP000070475">
    <property type="component" value="Unassembled WGS sequence"/>
</dbReference>
<accession>A0A132UBF7</accession>
<evidence type="ECO:0000313" key="3">
    <source>
        <dbReference type="Proteomes" id="UP000070475"/>
    </source>
</evidence>
<evidence type="ECO:0000313" key="2">
    <source>
        <dbReference type="EMBL" id="KWX81047.1"/>
    </source>
</evidence>
<gene>
    <name evidence="2" type="ORF">AMQ84_01275</name>
</gene>
<dbReference type="AlphaFoldDB" id="A0A132UBF7"/>
<organism evidence="2 3">
    <name type="scientific">Paenibacillus riograndensis</name>
    <dbReference type="NCBI Taxonomy" id="483937"/>
    <lineage>
        <taxon>Bacteria</taxon>
        <taxon>Bacillati</taxon>
        <taxon>Bacillota</taxon>
        <taxon>Bacilli</taxon>
        <taxon>Bacillales</taxon>
        <taxon>Paenibacillaceae</taxon>
        <taxon>Paenibacillus</taxon>
        <taxon>Paenibacillus sonchi group</taxon>
    </lineage>
</organism>